<name>A0A7U5RUU5_MYCIT</name>
<dbReference type="EMBL" id="JASZZX010000020">
    <property type="protein sequence ID" value="MDM3928279.1"/>
    <property type="molecule type" value="Genomic_DNA"/>
</dbReference>
<reference evidence="4 6" key="1">
    <citation type="journal article" date="2017" name="Lancet Infect. Dis.">
        <title>Global outbreak of severe Mycobacterium chimaera disease after cardiac surgery: a molecular epidemiological study.</title>
        <authorList>
            <person name="van Ingen J."/>
            <person name="Kohl T."/>
            <person name="Kranzer K."/>
            <person name="Hasse B."/>
            <person name="Keller P."/>
            <person name="Szafranska A."/>
            <person name="Hillemann D."/>
            <person name="Chand M."/>
            <person name="Schreiber P."/>
            <person name="Sommerstein R."/>
            <person name="Berger C."/>
            <person name="Genoni M."/>
            <person name="Ruegg C."/>
            <person name="Troillet N."/>
            <person name="Widmer A.F."/>
            <person name="Becker S.L."/>
            <person name="Herrmann M."/>
            <person name="Eckmanns T."/>
            <person name="Haller S."/>
            <person name="Hoeller C."/>
            <person name="Debast S.B."/>
            <person name="Wolfhagen M.J."/>
            <person name="Hopman J."/>
            <person name="Kluytmans J."/>
            <person name="Langelaar M."/>
            <person name="Notermans D.W."/>
            <person name="ten Oever J."/>
            <person name="van den Barselaar P."/>
            <person name="Vonk A.B.A."/>
            <person name="Vos M.C."/>
            <person name="Ahmed N."/>
            <person name="Brown T."/>
            <person name="Crook D."/>
            <person name="Lamagni T."/>
            <person name="Phin N."/>
            <person name="Smith E.G."/>
            <person name="Zambon M."/>
            <person name="Serr A."/>
            <person name="Goetting T."/>
            <person name="Ebner W."/>
            <person name="Thuermer A."/>
            <person name="Utpatel C."/>
            <person name="Sproer C."/>
            <person name="Bunk B."/>
            <person name="Nubel U."/>
            <person name="Bloemberg G."/>
            <person name="Bottger E."/>
            <person name="Niemann S."/>
            <person name="Wagner D."/>
            <person name="Sax H."/>
        </authorList>
    </citation>
    <scope>NUCLEOTIDE SEQUENCE [LARGE SCALE GENOMIC DNA]</scope>
    <source>
        <strain evidence="4 6">ZUERICH-2</strain>
    </source>
</reference>
<sequence>MTNLLDTTSTLAGTRDREKTADLLGQALAQGYLQIDEYDRRLQAAFQTQTDHELRGLLADLPLDRIRRHDPRRRAARVASARRGLRAHLAAYLAMVVIVLAVWAAVALTTDATYFWPIWPILGAGIGLASHAVSIPRLKQSRWQPMLSAVLAPGLCANRYHIR</sequence>
<keyword evidence="1" id="KW-0472">Membrane</keyword>
<evidence type="ECO:0000313" key="7">
    <source>
        <dbReference type="Proteomes" id="UP001529272"/>
    </source>
</evidence>
<reference evidence="5" key="2">
    <citation type="submission" date="2023-06" db="EMBL/GenBank/DDBJ databases">
        <title>Itaconate inhibition of nontuberculous mycobacteria.</title>
        <authorList>
            <person name="Breen P."/>
            <person name="Zimbric M."/>
            <person name="Caverly L."/>
        </authorList>
    </citation>
    <scope>NUCLEOTIDE SEQUENCE</scope>
    <source>
        <strain evidence="5">FLAC1071</strain>
    </source>
</reference>
<organism evidence="4 6">
    <name type="scientific">Mycobacterium intracellulare subsp. chimaera</name>
    <dbReference type="NCBI Taxonomy" id="222805"/>
    <lineage>
        <taxon>Bacteria</taxon>
        <taxon>Bacillati</taxon>
        <taxon>Actinomycetota</taxon>
        <taxon>Actinomycetes</taxon>
        <taxon>Mycobacteriales</taxon>
        <taxon>Mycobacteriaceae</taxon>
        <taxon>Mycobacterium</taxon>
        <taxon>Mycobacterium avium complex (MAC)</taxon>
    </lineage>
</organism>
<dbReference type="Proteomes" id="UP000198286">
    <property type="component" value="Chromosome"/>
</dbReference>
<proteinExistence type="predicted"/>
<keyword evidence="1" id="KW-0812">Transmembrane</keyword>
<evidence type="ECO:0000259" key="2">
    <source>
        <dbReference type="Pfam" id="PF08044"/>
    </source>
</evidence>
<dbReference type="AlphaFoldDB" id="A0A7U5RUU5"/>
<reference evidence="5" key="3">
    <citation type="submission" date="2023-06" db="EMBL/GenBank/DDBJ databases">
        <authorList>
            <person name="Spilker T."/>
        </authorList>
    </citation>
    <scope>NUCLEOTIDE SEQUENCE</scope>
    <source>
        <strain evidence="5">FLAC1071</strain>
    </source>
</reference>
<feature type="domain" description="2TM" evidence="3">
    <location>
        <begin position="74"/>
        <end position="135"/>
    </location>
</feature>
<dbReference type="InterPro" id="IPR025698">
    <property type="entry name" value="2TM_dom"/>
</dbReference>
<dbReference type="Pfam" id="PF13239">
    <property type="entry name" value="2TM"/>
    <property type="match status" value="1"/>
</dbReference>
<feature type="transmembrane region" description="Helical" evidence="1">
    <location>
        <begin position="114"/>
        <end position="133"/>
    </location>
</feature>
<evidence type="ECO:0000259" key="3">
    <source>
        <dbReference type="Pfam" id="PF13239"/>
    </source>
</evidence>
<feature type="transmembrane region" description="Helical" evidence="1">
    <location>
        <begin position="89"/>
        <end position="108"/>
    </location>
</feature>
<dbReference type="EMBL" id="CP015267">
    <property type="protein sequence ID" value="ASL14803.1"/>
    <property type="molecule type" value="Genomic_DNA"/>
</dbReference>
<gene>
    <name evidence="4" type="ORF">MYCOZU2_02391</name>
    <name evidence="5" type="ORF">QRB35_19895</name>
</gene>
<protein>
    <submittedName>
        <fullName evidence="5">DUF1707 domain-containing protein</fullName>
    </submittedName>
</protein>
<accession>A0A7U5RUU5</accession>
<evidence type="ECO:0000313" key="6">
    <source>
        <dbReference type="Proteomes" id="UP000198286"/>
    </source>
</evidence>
<evidence type="ECO:0000313" key="4">
    <source>
        <dbReference type="EMBL" id="ASL14803.1"/>
    </source>
</evidence>
<feature type="domain" description="DUF1707" evidence="2">
    <location>
        <begin position="12"/>
        <end position="62"/>
    </location>
</feature>
<evidence type="ECO:0000313" key="5">
    <source>
        <dbReference type="EMBL" id="MDM3928279.1"/>
    </source>
</evidence>
<keyword evidence="1" id="KW-1133">Transmembrane helix</keyword>
<dbReference type="InterPro" id="IPR012551">
    <property type="entry name" value="DUF1707_SHOCT-like"/>
</dbReference>
<dbReference type="Proteomes" id="UP001529272">
    <property type="component" value="Unassembled WGS sequence"/>
</dbReference>
<dbReference type="Pfam" id="PF08044">
    <property type="entry name" value="DUF1707"/>
    <property type="match status" value="1"/>
</dbReference>
<evidence type="ECO:0000256" key="1">
    <source>
        <dbReference type="SAM" id="Phobius"/>
    </source>
</evidence>
<dbReference type="RefSeq" id="WP_089151656.1">
    <property type="nucleotide sequence ID" value="NZ_CP015267.1"/>
</dbReference>
<keyword evidence="7" id="KW-1185">Reference proteome</keyword>